<feature type="region of interest" description="Disordered" evidence="1">
    <location>
        <begin position="466"/>
        <end position="595"/>
    </location>
</feature>
<dbReference type="PANTHER" id="PTHR47112:SF1">
    <property type="entry name" value="PX DOMAIN-CONTAINING PROTEIN"/>
    <property type="match status" value="1"/>
</dbReference>
<dbReference type="SUPFAM" id="SSF54001">
    <property type="entry name" value="Cysteine proteinases"/>
    <property type="match status" value="1"/>
</dbReference>
<gene>
    <name evidence="2" type="ORF">Cvel_16337</name>
</gene>
<feature type="region of interest" description="Disordered" evidence="1">
    <location>
        <begin position="289"/>
        <end position="323"/>
    </location>
</feature>
<protein>
    <submittedName>
        <fullName evidence="2">Uncharacterized protein</fullName>
    </submittedName>
</protein>
<organism evidence="2">
    <name type="scientific">Chromera velia CCMP2878</name>
    <dbReference type="NCBI Taxonomy" id="1169474"/>
    <lineage>
        <taxon>Eukaryota</taxon>
        <taxon>Sar</taxon>
        <taxon>Alveolata</taxon>
        <taxon>Colpodellida</taxon>
        <taxon>Chromeraceae</taxon>
        <taxon>Chromera</taxon>
    </lineage>
</organism>
<dbReference type="SUPFAM" id="SSF50729">
    <property type="entry name" value="PH domain-like"/>
    <property type="match status" value="1"/>
</dbReference>
<dbReference type="EMBL" id="CDMZ01000280">
    <property type="protein sequence ID" value="CEM10884.1"/>
    <property type="molecule type" value="Genomic_DNA"/>
</dbReference>
<reference evidence="2" key="1">
    <citation type="submission" date="2014-11" db="EMBL/GenBank/DDBJ databases">
        <authorList>
            <person name="Otto D Thomas"/>
            <person name="Naeem Raeece"/>
        </authorList>
    </citation>
    <scope>NUCLEOTIDE SEQUENCE</scope>
</reference>
<dbReference type="InterPro" id="IPR038765">
    <property type="entry name" value="Papain-like_cys_pep_sf"/>
</dbReference>
<feature type="region of interest" description="Disordered" evidence="1">
    <location>
        <begin position="94"/>
        <end position="117"/>
    </location>
</feature>
<feature type="compositionally biased region" description="Basic and acidic residues" evidence="1">
    <location>
        <begin position="481"/>
        <end position="492"/>
    </location>
</feature>
<feature type="compositionally biased region" description="Basic and acidic residues" evidence="1">
    <location>
        <begin position="51"/>
        <end position="64"/>
    </location>
</feature>
<name>A0A0G4FD99_9ALVE</name>
<evidence type="ECO:0000313" key="2">
    <source>
        <dbReference type="EMBL" id="CEM10884.1"/>
    </source>
</evidence>
<feature type="region of interest" description="Disordered" evidence="1">
    <location>
        <begin position="48"/>
        <end position="76"/>
    </location>
</feature>
<sequence length="661" mass="73607">MSTSPPRQRVVFYHGADFQEGDQNLLHEEVEPDDESFLDVYSDEFPFDAVPAEKNKSKDTKQRDVQPPPSATVKPQSAFSEIFQVVKTRFRDPKDDALRDAPDIQQAGGREEKNEFQRRAQSAGVDWTSMAKELGSLPQELEQMHGDAYSDDEASMQTAQAELEGLWGSIEKRSPWWIEGWRKRNFVLKDKKFIWYPANNWYAPIGVLDFELVPCAVHCLWDAKESDEGGVGLGCDCGGGGLRLEDQVIFRLVPRFFPDKIFEFRGPIKQVGPLIRGLALHIAASMASAPSVPPPPSPSNGRGTFGTGGGSRRGRGKRPEQGGVTAKNFWRYNRIGEETFIQAAQTGDILLFRGKCRAAQFTRAVTGSLYDHVGMLLKTDRNELLILESSGGEGVALLPWKVFKKYKWHLLYHRLVFRKTYFDRSPHLIGAFQRFLKEVVGKPYGLTAEKILFRRKSAEFEKANDGEFRRVTHHSVPQQLKGEEKGMGKDSHQNTLQTAPDGVSVGGADEEVQSTGGGEREKERDSEGFLDPKARQEDNVSGEGESFLQRAEAIEEGDLPRMAGGDLRGLTDAETDSDVDSVGNAKKGKDDDEGERDSYFCSELVAHCLKRLGVLEGKRSASQFFPGSFSVHCYRGLPVRDGCAIGEELWIDFSLPSMGPG</sequence>
<feature type="compositionally biased region" description="Basic and acidic residues" evidence="1">
    <location>
        <begin position="518"/>
        <end position="538"/>
    </location>
</feature>
<dbReference type="VEuPathDB" id="CryptoDB:Cvel_16337"/>
<dbReference type="AlphaFoldDB" id="A0A0G4FD99"/>
<accession>A0A0G4FD99</accession>
<dbReference type="Gene3D" id="3.90.1720.10">
    <property type="entry name" value="endopeptidase domain like (from Nostoc punctiforme)"/>
    <property type="match status" value="2"/>
</dbReference>
<dbReference type="CDD" id="cd00821">
    <property type="entry name" value="PH"/>
    <property type="match status" value="1"/>
</dbReference>
<dbReference type="PANTHER" id="PTHR47112">
    <property type="entry name" value="PX DOMAIN-CONTAINING PROTEIN"/>
    <property type="match status" value="1"/>
</dbReference>
<evidence type="ECO:0000256" key="1">
    <source>
        <dbReference type="SAM" id="MobiDB-lite"/>
    </source>
</evidence>
<proteinExistence type="predicted"/>